<proteinExistence type="predicted"/>
<dbReference type="Proteomes" id="UP000024404">
    <property type="component" value="Unassembled WGS sequence"/>
</dbReference>
<reference evidence="2" key="1">
    <citation type="submission" date="2013-10" db="EMBL/GenBank/DDBJ databases">
        <title>Genome sequencing of Onchocerca volvulus.</title>
        <authorList>
            <person name="Cotton J."/>
            <person name="Tsai J."/>
            <person name="Stanley E."/>
            <person name="Tracey A."/>
            <person name="Holroyd N."/>
            <person name="Lustigman S."/>
            <person name="Berriman M."/>
        </authorList>
    </citation>
    <scope>NUCLEOTIDE SEQUENCE</scope>
</reference>
<dbReference type="EnsemblMetazoa" id="OVOC12768.1">
    <property type="protein sequence ID" value="OVOC12768.1"/>
    <property type="gene ID" value="WBGene00249577"/>
</dbReference>
<sequence>MENSKFWLISMHKNHAKSISVLNNPYDFLHNLHLMNYSNLLNKLLPVIYKWTIEKEKAFENLHRQDSWGSFGNKEDA</sequence>
<dbReference type="AlphaFoldDB" id="A0A8R1TMI9"/>
<name>A0A8R1TMI9_ONCVO</name>
<evidence type="ECO:0000313" key="2">
    <source>
        <dbReference type="Proteomes" id="UP000024404"/>
    </source>
</evidence>
<evidence type="ECO:0000313" key="1">
    <source>
        <dbReference type="EnsemblMetazoa" id="OVOC12768.1"/>
    </source>
</evidence>
<reference evidence="1" key="2">
    <citation type="submission" date="2022-06" db="UniProtKB">
        <authorList>
            <consortium name="EnsemblMetazoa"/>
        </authorList>
    </citation>
    <scope>IDENTIFICATION</scope>
</reference>
<protein>
    <submittedName>
        <fullName evidence="1">Uncharacterized protein</fullName>
    </submittedName>
</protein>
<dbReference type="EMBL" id="CMVM020000696">
    <property type="status" value="NOT_ANNOTATED_CDS"/>
    <property type="molecule type" value="Genomic_DNA"/>
</dbReference>
<keyword evidence="2" id="KW-1185">Reference proteome</keyword>
<organism evidence="1 2">
    <name type="scientific">Onchocerca volvulus</name>
    <dbReference type="NCBI Taxonomy" id="6282"/>
    <lineage>
        <taxon>Eukaryota</taxon>
        <taxon>Metazoa</taxon>
        <taxon>Ecdysozoa</taxon>
        <taxon>Nematoda</taxon>
        <taxon>Chromadorea</taxon>
        <taxon>Rhabditida</taxon>
        <taxon>Spirurina</taxon>
        <taxon>Spiruromorpha</taxon>
        <taxon>Filarioidea</taxon>
        <taxon>Onchocercidae</taxon>
        <taxon>Onchocerca</taxon>
    </lineage>
</organism>
<accession>A0A8R1TMI9</accession>